<dbReference type="Gene3D" id="1.10.287.130">
    <property type="match status" value="1"/>
</dbReference>
<keyword evidence="13 14" id="KW-0472">Membrane</keyword>
<evidence type="ECO:0000256" key="1">
    <source>
        <dbReference type="ARBA" id="ARBA00000085"/>
    </source>
</evidence>
<dbReference type="Pfam" id="PF02518">
    <property type="entry name" value="HATPase_c"/>
    <property type="match status" value="1"/>
</dbReference>
<gene>
    <name evidence="16" type="ORF">HMPREF9488_03595</name>
</gene>
<keyword evidence="7 14" id="KW-0812">Transmembrane</keyword>
<keyword evidence="12" id="KW-0902">Two-component regulatory system</keyword>
<dbReference type="SMART" id="SM00387">
    <property type="entry name" value="HATPase_c"/>
    <property type="match status" value="1"/>
</dbReference>
<evidence type="ECO:0000259" key="15">
    <source>
        <dbReference type="PROSITE" id="PS50109"/>
    </source>
</evidence>
<keyword evidence="9" id="KW-0418">Kinase</keyword>
<dbReference type="InterPro" id="IPR050398">
    <property type="entry name" value="HssS/ArlS-like"/>
</dbReference>
<dbReference type="InterPro" id="IPR003594">
    <property type="entry name" value="HATPase_dom"/>
</dbReference>
<feature type="transmembrane region" description="Helical" evidence="14">
    <location>
        <begin position="6"/>
        <end position="24"/>
    </location>
</feature>
<keyword evidence="4" id="KW-1003">Cell membrane</keyword>
<organism evidence="16 17">
    <name type="scientific">Coprobacillus cateniformis</name>
    <dbReference type="NCBI Taxonomy" id="100884"/>
    <lineage>
        <taxon>Bacteria</taxon>
        <taxon>Bacillati</taxon>
        <taxon>Bacillota</taxon>
        <taxon>Erysipelotrichia</taxon>
        <taxon>Erysipelotrichales</taxon>
        <taxon>Coprobacillaceae</taxon>
        <taxon>Coprobacillus</taxon>
    </lineage>
</organism>
<dbReference type="EMBL" id="ADKX01000051">
    <property type="protein sequence ID" value="EFW03116.1"/>
    <property type="molecule type" value="Genomic_DNA"/>
</dbReference>
<evidence type="ECO:0000256" key="12">
    <source>
        <dbReference type="ARBA" id="ARBA00023012"/>
    </source>
</evidence>
<evidence type="ECO:0000256" key="9">
    <source>
        <dbReference type="ARBA" id="ARBA00022777"/>
    </source>
</evidence>
<evidence type="ECO:0000256" key="5">
    <source>
        <dbReference type="ARBA" id="ARBA00022553"/>
    </source>
</evidence>
<feature type="domain" description="Histidine kinase" evidence="15">
    <location>
        <begin position="87"/>
        <end position="294"/>
    </location>
</feature>
<evidence type="ECO:0000256" key="11">
    <source>
        <dbReference type="ARBA" id="ARBA00022989"/>
    </source>
</evidence>
<evidence type="ECO:0000256" key="2">
    <source>
        <dbReference type="ARBA" id="ARBA00004651"/>
    </source>
</evidence>
<dbReference type="Proteomes" id="UP000003157">
    <property type="component" value="Unassembled WGS sequence"/>
</dbReference>
<dbReference type="InterPro" id="IPR004358">
    <property type="entry name" value="Sig_transdc_His_kin-like_C"/>
</dbReference>
<evidence type="ECO:0000313" key="17">
    <source>
        <dbReference type="Proteomes" id="UP000003157"/>
    </source>
</evidence>
<dbReference type="EC" id="2.7.13.3" evidence="3"/>
<keyword evidence="6" id="KW-0808">Transferase</keyword>
<reference evidence="16 17" key="1">
    <citation type="submission" date="2010-12" db="EMBL/GenBank/DDBJ databases">
        <title>The Genome Sequence of Coprobacillus sp. strain 29_1.</title>
        <authorList>
            <consortium name="The Broad Institute Genome Sequencing Platform"/>
            <person name="Earl A."/>
            <person name="Ward D."/>
            <person name="Feldgarden M."/>
            <person name="Gevers D."/>
            <person name="Daigneault M."/>
            <person name="Sibley C.D."/>
            <person name="White A."/>
            <person name="Strauss J."/>
            <person name="Allen-Vercoe E."/>
            <person name="Young S.K."/>
            <person name="Zeng Q."/>
            <person name="Gargeya S."/>
            <person name="Fitzgerald M."/>
            <person name="Haas B."/>
            <person name="Abouelleil A."/>
            <person name="Alvarado L."/>
            <person name="Arachchi H.M."/>
            <person name="Berlin A."/>
            <person name="Brown A."/>
            <person name="Chapman S.B."/>
            <person name="Chen Z."/>
            <person name="Dunbar C."/>
            <person name="Freedman E."/>
            <person name="Gearin G."/>
            <person name="Gellesch M."/>
            <person name="Goldberg J."/>
            <person name="Griggs A."/>
            <person name="Gujja S."/>
            <person name="Heilman E."/>
            <person name="Heiman D."/>
            <person name="Howarth C."/>
            <person name="Larson L."/>
            <person name="Lui A."/>
            <person name="MacDonald P.J.P."/>
            <person name="Mehta T."/>
            <person name="Montmayeur A."/>
            <person name="Murphy C."/>
            <person name="Neiman D."/>
            <person name="Pearson M."/>
            <person name="Priest M."/>
            <person name="Roberts A."/>
            <person name="Saif S."/>
            <person name="Shea T."/>
            <person name="Shenoy N."/>
            <person name="Sisk P."/>
            <person name="Stolte C."/>
            <person name="Sykes S."/>
            <person name="White J."/>
            <person name="Yandava C."/>
            <person name="Nusbaum C."/>
            <person name="Birren B."/>
        </authorList>
    </citation>
    <scope>NUCLEOTIDE SEQUENCE [LARGE SCALE GENOMIC DNA]</scope>
    <source>
        <strain evidence="16 17">29_1</strain>
    </source>
</reference>
<dbReference type="GO" id="GO:0005886">
    <property type="term" value="C:plasma membrane"/>
    <property type="evidence" value="ECO:0007669"/>
    <property type="project" value="UniProtKB-SubCell"/>
</dbReference>
<dbReference type="InterPro" id="IPR036890">
    <property type="entry name" value="HATPase_C_sf"/>
</dbReference>
<dbReference type="RefSeq" id="WP_008790677.1">
    <property type="nucleotide sequence ID" value="NZ_AKCB01000001.1"/>
</dbReference>
<dbReference type="PANTHER" id="PTHR45528">
    <property type="entry name" value="SENSOR HISTIDINE KINASE CPXA"/>
    <property type="match status" value="1"/>
</dbReference>
<comment type="subcellular location">
    <subcellularLocation>
        <location evidence="2">Cell membrane</location>
        <topology evidence="2">Multi-pass membrane protein</topology>
    </subcellularLocation>
</comment>
<evidence type="ECO:0000256" key="14">
    <source>
        <dbReference type="SAM" id="Phobius"/>
    </source>
</evidence>
<dbReference type="InterPro" id="IPR003661">
    <property type="entry name" value="HisK_dim/P_dom"/>
</dbReference>
<dbReference type="AlphaFoldDB" id="E7GFQ2"/>
<dbReference type="CDD" id="cd00082">
    <property type="entry name" value="HisKA"/>
    <property type="match status" value="1"/>
</dbReference>
<evidence type="ECO:0000313" key="16">
    <source>
        <dbReference type="EMBL" id="EFW03116.1"/>
    </source>
</evidence>
<keyword evidence="17" id="KW-1185">Reference proteome</keyword>
<dbReference type="OrthoDB" id="335833at2"/>
<dbReference type="HOGENOM" id="CLU_000445_89_3_9"/>
<evidence type="ECO:0000256" key="4">
    <source>
        <dbReference type="ARBA" id="ARBA00022475"/>
    </source>
</evidence>
<dbReference type="PANTHER" id="PTHR45528:SF1">
    <property type="entry name" value="SENSOR HISTIDINE KINASE CPXA"/>
    <property type="match status" value="1"/>
</dbReference>
<dbReference type="PROSITE" id="PS50109">
    <property type="entry name" value="HIS_KIN"/>
    <property type="match status" value="1"/>
</dbReference>
<evidence type="ECO:0000256" key="6">
    <source>
        <dbReference type="ARBA" id="ARBA00022679"/>
    </source>
</evidence>
<dbReference type="GO" id="GO:0005524">
    <property type="term" value="F:ATP binding"/>
    <property type="evidence" value="ECO:0007669"/>
    <property type="project" value="UniProtKB-KW"/>
</dbReference>
<sequence>MVYFIVLSIMLNVFLIGYIIRSHNEMKHLTKQLKTVKTGSHIHLTSQIHTQEFHNLYLQLNLLMDNYKEKQYINQKAEQQLKMTIQNMAHDLRTPLTSSIGYMQMIKDSYNQDKNERYLHISLCKMEELKDMLEELFLYTKLTSESYQLDREEIPIYPIFANILLSFYGLFQNNHQEPIVHFEDEAIQCLVNQEAIERVFQNIINNAIIHGKGDLRVYQKGHQIEFINTIKETCPPNIEHVFDRFYKADVSRNKTSSGLGLAIVKEFVEKMGGTVQARIEGNQFIIELLLDETRIYES</sequence>
<keyword evidence="10" id="KW-0067">ATP-binding</keyword>
<evidence type="ECO:0000256" key="13">
    <source>
        <dbReference type="ARBA" id="ARBA00023136"/>
    </source>
</evidence>
<dbReference type="InterPro" id="IPR036097">
    <property type="entry name" value="HisK_dim/P_sf"/>
</dbReference>
<evidence type="ECO:0000256" key="7">
    <source>
        <dbReference type="ARBA" id="ARBA00022692"/>
    </source>
</evidence>
<dbReference type="GeneID" id="78229662"/>
<comment type="catalytic activity">
    <reaction evidence="1">
        <text>ATP + protein L-histidine = ADP + protein N-phospho-L-histidine.</text>
        <dbReference type="EC" id="2.7.13.3"/>
    </reaction>
</comment>
<keyword evidence="11 14" id="KW-1133">Transmembrane helix</keyword>
<dbReference type="GO" id="GO:0000155">
    <property type="term" value="F:phosphorelay sensor kinase activity"/>
    <property type="evidence" value="ECO:0007669"/>
    <property type="project" value="InterPro"/>
</dbReference>
<evidence type="ECO:0000256" key="8">
    <source>
        <dbReference type="ARBA" id="ARBA00022741"/>
    </source>
</evidence>
<evidence type="ECO:0000256" key="10">
    <source>
        <dbReference type="ARBA" id="ARBA00022840"/>
    </source>
</evidence>
<accession>E7GFQ2</accession>
<dbReference type="SMART" id="SM00388">
    <property type="entry name" value="HisKA"/>
    <property type="match status" value="1"/>
</dbReference>
<dbReference type="eggNOG" id="COG2205">
    <property type="taxonomic scope" value="Bacteria"/>
</dbReference>
<dbReference type="CDD" id="cd00075">
    <property type="entry name" value="HATPase"/>
    <property type="match status" value="1"/>
</dbReference>
<proteinExistence type="predicted"/>
<comment type="caution">
    <text evidence="16">The sequence shown here is derived from an EMBL/GenBank/DDBJ whole genome shotgun (WGS) entry which is preliminary data.</text>
</comment>
<dbReference type="STRING" id="100884.GCA_000269565_01798"/>
<dbReference type="SUPFAM" id="SSF55874">
    <property type="entry name" value="ATPase domain of HSP90 chaperone/DNA topoisomerase II/histidine kinase"/>
    <property type="match status" value="1"/>
</dbReference>
<keyword evidence="5" id="KW-0597">Phosphoprotein</keyword>
<dbReference type="InterPro" id="IPR005467">
    <property type="entry name" value="His_kinase_dom"/>
</dbReference>
<dbReference type="Pfam" id="PF00512">
    <property type="entry name" value="HisKA"/>
    <property type="match status" value="1"/>
</dbReference>
<keyword evidence="8" id="KW-0547">Nucleotide-binding</keyword>
<dbReference type="Gene3D" id="3.30.565.10">
    <property type="entry name" value="Histidine kinase-like ATPase, C-terminal domain"/>
    <property type="match status" value="1"/>
</dbReference>
<dbReference type="PRINTS" id="PR00344">
    <property type="entry name" value="BCTRLSENSOR"/>
</dbReference>
<evidence type="ECO:0000256" key="3">
    <source>
        <dbReference type="ARBA" id="ARBA00012438"/>
    </source>
</evidence>
<dbReference type="SUPFAM" id="SSF47384">
    <property type="entry name" value="Homodimeric domain of signal transducing histidine kinase"/>
    <property type="match status" value="1"/>
</dbReference>
<name>E7GFQ2_9FIRM</name>
<protein>
    <recommendedName>
        <fullName evidence="3">histidine kinase</fullName>
        <ecNumber evidence="3">2.7.13.3</ecNumber>
    </recommendedName>
</protein>